<sequence>MTDYHHPILIEESRFRGALDDVIIIPLVFITLAANKILRFILSILMRLLDYAFPLVMQIVWLPLLAAKVLGNVTVAVINGALRFLPLSEMKRRQWNTSIRRNWSWLRRRFSYRAFEQAVHSGFESGMAWVFRKCRHLTPNSALLVILGAVLWLPISFGAATAMHAVLFAKVTSWPAWTQLLHPLATVIAKSKLLVLPVYPAAWPQAKRHPFVQLVLKGFETIKRVYVIRKVGFRYRQAEIVGIAVIERLERTTGLATAVRWLREAHVAERFGVEKSTNEVRSFFARWSIKFSAEYYEAKERQASGAPSLQSGKLRTLR</sequence>
<dbReference type="RefSeq" id="WP_057835218.1">
    <property type="nucleotide sequence ID" value="NZ_LLXZ01000064.1"/>
</dbReference>
<keyword evidence="1" id="KW-0472">Membrane</keyword>
<evidence type="ECO:0000256" key="1">
    <source>
        <dbReference type="SAM" id="Phobius"/>
    </source>
</evidence>
<accession>A0A0R3LXV0</accession>
<dbReference type="Proteomes" id="UP000050863">
    <property type="component" value="Unassembled WGS sequence"/>
</dbReference>
<comment type="caution">
    <text evidence="2">The sequence shown here is derived from an EMBL/GenBank/DDBJ whole genome shotgun (WGS) entry which is preliminary data.</text>
</comment>
<evidence type="ECO:0000313" key="2">
    <source>
        <dbReference type="EMBL" id="KRR09923.1"/>
    </source>
</evidence>
<name>A0A0R3LXV0_9BRAD</name>
<reference evidence="2 3" key="1">
    <citation type="submission" date="2014-03" db="EMBL/GenBank/DDBJ databases">
        <title>Bradyrhizobium valentinum sp. nov., isolated from effective nodules of Lupinus mariae-josephae, a lupine endemic of basic-lime soils in Eastern Spain.</title>
        <authorList>
            <person name="Duran D."/>
            <person name="Rey L."/>
            <person name="Navarro A."/>
            <person name="Busquets A."/>
            <person name="Imperial J."/>
            <person name="Ruiz-Argueso T."/>
        </authorList>
    </citation>
    <scope>NUCLEOTIDE SEQUENCE [LARGE SCALE GENOMIC DNA]</scope>
    <source>
        <strain evidence="2 3">PAC68</strain>
    </source>
</reference>
<dbReference type="OrthoDB" id="8202243at2"/>
<keyword evidence="1" id="KW-1133">Transmembrane helix</keyword>
<feature type="transmembrane region" description="Helical" evidence="1">
    <location>
        <begin position="22"/>
        <end position="45"/>
    </location>
</feature>
<gene>
    <name evidence="2" type="ORF">CQ12_05770</name>
</gene>
<evidence type="ECO:0000313" key="3">
    <source>
        <dbReference type="Proteomes" id="UP000050863"/>
    </source>
</evidence>
<proteinExistence type="predicted"/>
<feature type="transmembrane region" description="Helical" evidence="1">
    <location>
        <begin position="65"/>
        <end position="85"/>
    </location>
</feature>
<keyword evidence="3" id="KW-1185">Reference proteome</keyword>
<dbReference type="AlphaFoldDB" id="A0A0R3LXV0"/>
<protein>
    <submittedName>
        <fullName evidence="2">Uncharacterized protein</fullName>
    </submittedName>
</protein>
<dbReference type="EMBL" id="LLXZ01000064">
    <property type="protein sequence ID" value="KRR09923.1"/>
    <property type="molecule type" value="Genomic_DNA"/>
</dbReference>
<feature type="transmembrane region" description="Helical" evidence="1">
    <location>
        <begin position="142"/>
        <end position="168"/>
    </location>
</feature>
<keyword evidence="1" id="KW-0812">Transmembrane</keyword>
<organism evidence="2 3">
    <name type="scientific">Bradyrhizobium jicamae</name>
    <dbReference type="NCBI Taxonomy" id="280332"/>
    <lineage>
        <taxon>Bacteria</taxon>
        <taxon>Pseudomonadati</taxon>
        <taxon>Pseudomonadota</taxon>
        <taxon>Alphaproteobacteria</taxon>
        <taxon>Hyphomicrobiales</taxon>
        <taxon>Nitrobacteraceae</taxon>
        <taxon>Bradyrhizobium</taxon>
    </lineage>
</organism>